<dbReference type="PANTHER" id="PTHR45902">
    <property type="entry name" value="LATROPHILIN RECEPTOR-LIKE PROTEIN A"/>
    <property type="match status" value="1"/>
</dbReference>
<evidence type="ECO:0000313" key="1">
    <source>
        <dbReference type="EMBL" id="KAK2719981.1"/>
    </source>
</evidence>
<dbReference type="InterPro" id="IPR053231">
    <property type="entry name" value="GPCR_LN-TM7"/>
</dbReference>
<comment type="caution">
    <text evidence="1">The sequence shown here is derived from an EMBL/GenBank/DDBJ whole genome shotgun (WGS) entry which is preliminary data.</text>
</comment>
<name>A0AA88LC37_ARTSF</name>
<evidence type="ECO:0000313" key="2">
    <source>
        <dbReference type="Proteomes" id="UP001187531"/>
    </source>
</evidence>
<protein>
    <recommendedName>
        <fullName evidence="3">SMB domain-containing protein</fullName>
    </recommendedName>
</protein>
<dbReference type="EMBL" id="JAVRJZ010000007">
    <property type="protein sequence ID" value="KAK2719981.1"/>
    <property type="molecule type" value="Genomic_DNA"/>
</dbReference>
<keyword evidence="2" id="KW-1185">Reference proteome</keyword>
<gene>
    <name evidence="1" type="ORF">QYM36_004030</name>
</gene>
<reference evidence="1" key="1">
    <citation type="submission" date="2023-07" db="EMBL/GenBank/DDBJ databases">
        <title>Chromosome-level genome assembly of Artemia franciscana.</title>
        <authorList>
            <person name="Jo E."/>
        </authorList>
    </citation>
    <scope>NUCLEOTIDE SEQUENCE</scope>
    <source>
        <tissue evidence="1">Whole body</tissue>
    </source>
</reference>
<dbReference type="Proteomes" id="UP001187531">
    <property type="component" value="Unassembled WGS sequence"/>
</dbReference>
<accession>A0AA88LC37</accession>
<proteinExistence type="predicted"/>
<sequence length="554" mass="63370">MACLLSHYFKVAIGGILSSVNCLSNDEVLADKEKKMTSLNKSCSDKDTCRQEDYEKVQASVKRMTFNATTPDWKSKNCMCDDDCSLYGDCCADAIQLNASHSRAALDRFTCVTLQMTVQQENKTLRQNESYYMVAKCPKSYHDDTIRLNCENVTNVENVRDFALISPVTNEKLQLTYRNYYCAICNSDNEDEHLQIWKPLLACSPPPYITTTRPSVRQAMDELDWKDGVGWLVGTRPSVRQAMDELDWKDGVGWFFLIHKKNSIVRYSCNIHSYIRPPGFIRPCQPSISNCVIRDPVMDNFCGAYAGYVEINDQVYRNIHCALCNGLKSYSKFSCDIFSLPWRFTPYVSFPILFDLKSADGNSHVGLRCGLGKIYDPFFKECRQIYCPGKNLFVLKDNMCIPKITMTTLSVSATSTSSFNETTLPIKLQTCQKLLLNKGDYDLKANDSLYVPMYGRSYNLNEFQFENDSVVICREWAAVLLKFEPVFGWVTLILKNSPRLDRDSYHDAVDEVFSKFESQKLELKVVQQEKTALKKLGNIKEVQEKRVRSLQVQA</sequence>
<dbReference type="AlphaFoldDB" id="A0AA88LC37"/>
<organism evidence="1 2">
    <name type="scientific">Artemia franciscana</name>
    <name type="common">Brine shrimp</name>
    <name type="synonym">Artemia sanfranciscana</name>
    <dbReference type="NCBI Taxonomy" id="6661"/>
    <lineage>
        <taxon>Eukaryota</taxon>
        <taxon>Metazoa</taxon>
        <taxon>Ecdysozoa</taxon>
        <taxon>Arthropoda</taxon>
        <taxon>Crustacea</taxon>
        <taxon>Branchiopoda</taxon>
        <taxon>Anostraca</taxon>
        <taxon>Artemiidae</taxon>
        <taxon>Artemia</taxon>
    </lineage>
</organism>
<dbReference type="PANTHER" id="PTHR45902:SF4">
    <property type="entry name" value="G-PROTEIN COUPLED RECEPTORS FAMILY 2 PROFILE 2 DOMAIN-CONTAINING PROTEIN"/>
    <property type="match status" value="1"/>
</dbReference>
<evidence type="ECO:0008006" key="3">
    <source>
        <dbReference type="Google" id="ProtNLM"/>
    </source>
</evidence>